<feature type="domain" description="Glycosyltransferase 2-like" evidence="1">
    <location>
        <begin position="6"/>
        <end position="127"/>
    </location>
</feature>
<sequence length="312" mass="35064">MYPQVSVIIPVYNGERFVAEAVNSALAQDYPSKEVLVIDDGSRDRTTNILASYGSTIRVISVPNGGPARARNLGMREAQGEFIAFLDADDVWAHGKLSAQVAHLQAHPETGVCYTGWHVWHSTAGSWHRPEGWPEVFEGVAAVPARSGRIFGDLLLDCRLLTTTVMLRSSIARAEGEFDINLPVGEDYDYWLRLALRTNIDRLNFDGALYRVVPGSASRRPHGVNHELLVLQRALERFRIQQSDHPPLPLEDLQRRLYSLHFQHGWAHLQGGDPAIARQAFAACLRQRPFRLPLWLHWGRAWLRSLSQGAAR</sequence>
<dbReference type="Gene3D" id="3.90.550.10">
    <property type="entry name" value="Spore Coat Polysaccharide Biosynthesis Protein SpsA, Chain A"/>
    <property type="match status" value="1"/>
</dbReference>
<dbReference type="Pfam" id="PF00535">
    <property type="entry name" value="Glycos_transf_2"/>
    <property type="match status" value="1"/>
</dbReference>
<keyword evidence="3" id="KW-1185">Reference proteome</keyword>
<organism evidence="2 3">
    <name type="scientific">Rubrivivax rivuli</name>
    <dbReference type="NCBI Taxonomy" id="1862385"/>
    <lineage>
        <taxon>Bacteria</taxon>
        <taxon>Pseudomonadati</taxon>
        <taxon>Pseudomonadota</taxon>
        <taxon>Betaproteobacteria</taxon>
        <taxon>Burkholderiales</taxon>
        <taxon>Sphaerotilaceae</taxon>
        <taxon>Rubrivivax</taxon>
    </lineage>
</organism>
<protein>
    <submittedName>
        <fullName evidence="2">Glycosyltransferase</fullName>
    </submittedName>
</protein>
<dbReference type="SUPFAM" id="SSF53448">
    <property type="entry name" value="Nucleotide-diphospho-sugar transferases"/>
    <property type="match status" value="1"/>
</dbReference>
<keyword evidence="2" id="KW-0808">Transferase</keyword>
<evidence type="ECO:0000259" key="1">
    <source>
        <dbReference type="Pfam" id="PF00535"/>
    </source>
</evidence>
<dbReference type="CDD" id="cd00761">
    <property type="entry name" value="Glyco_tranf_GTA_type"/>
    <property type="match status" value="1"/>
</dbReference>
<proteinExistence type="predicted"/>
<comment type="caution">
    <text evidence="2">The sequence shown here is derived from an EMBL/GenBank/DDBJ whole genome shotgun (WGS) entry which is preliminary data.</text>
</comment>
<accession>A0A437RSU0</accession>
<dbReference type="GO" id="GO:0016740">
    <property type="term" value="F:transferase activity"/>
    <property type="evidence" value="ECO:0007669"/>
    <property type="project" value="UniProtKB-KW"/>
</dbReference>
<gene>
    <name evidence="2" type="ORF">EOE66_04565</name>
</gene>
<dbReference type="AlphaFoldDB" id="A0A437RSU0"/>
<dbReference type="PANTHER" id="PTHR43685">
    <property type="entry name" value="GLYCOSYLTRANSFERASE"/>
    <property type="match status" value="1"/>
</dbReference>
<dbReference type="InterPro" id="IPR050834">
    <property type="entry name" value="Glycosyltransf_2"/>
</dbReference>
<evidence type="ECO:0000313" key="2">
    <source>
        <dbReference type="EMBL" id="RVU49828.1"/>
    </source>
</evidence>
<dbReference type="OrthoDB" id="433681at2"/>
<dbReference type="RefSeq" id="WP_128227439.1">
    <property type="nucleotide sequence ID" value="NZ_SACR01000001.1"/>
</dbReference>
<dbReference type="InterPro" id="IPR001173">
    <property type="entry name" value="Glyco_trans_2-like"/>
</dbReference>
<dbReference type="InterPro" id="IPR029044">
    <property type="entry name" value="Nucleotide-diphossugar_trans"/>
</dbReference>
<reference evidence="2 3" key="1">
    <citation type="submission" date="2019-01" db="EMBL/GenBank/DDBJ databases">
        <authorList>
            <person name="Chen W.-M."/>
        </authorList>
    </citation>
    <scope>NUCLEOTIDE SEQUENCE [LARGE SCALE GENOMIC DNA]</scope>
    <source>
        <strain evidence="2 3">KYPY4</strain>
    </source>
</reference>
<evidence type="ECO:0000313" key="3">
    <source>
        <dbReference type="Proteomes" id="UP000285575"/>
    </source>
</evidence>
<dbReference type="EMBL" id="SACR01000001">
    <property type="protein sequence ID" value="RVU49828.1"/>
    <property type="molecule type" value="Genomic_DNA"/>
</dbReference>
<dbReference type="PANTHER" id="PTHR43685:SF2">
    <property type="entry name" value="GLYCOSYLTRANSFERASE 2-LIKE DOMAIN-CONTAINING PROTEIN"/>
    <property type="match status" value="1"/>
</dbReference>
<dbReference type="Proteomes" id="UP000285575">
    <property type="component" value="Unassembled WGS sequence"/>
</dbReference>
<name>A0A437RSU0_9BURK</name>